<evidence type="ECO:0000259" key="7">
    <source>
        <dbReference type="PROSITE" id="PS50809"/>
    </source>
</evidence>
<dbReference type="PROSITE" id="PS50809">
    <property type="entry name" value="DM_2"/>
    <property type="match status" value="1"/>
</dbReference>
<proteinExistence type="predicted"/>
<evidence type="ECO:0000256" key="3">
    <source>
        <dbReference type="ARBA" id="ARBA00023125"/>
    </source>
</evidence>
<keyword evidence="4 5" id="KW-0539">Nucleus</keyword>
<dbReference type="InterPro" id="IPR001275">
    <property type="entry name" value="DM_DNA-bd"/>
</dbReference>
<dbReference type="Gene3D" id="4.10.1040.10">
    <property type="entry name" value="DM DNA-binding domain"/>
    <property type="match status" value="1"/>
</dbReference>
<comment type="subcellular location">
    <subcellularLocation>
        <location evidence="5">Nucleus</location>
    </subcellularLocation>
</comment>
<keyword evidence="2 5" id="KW-0862">Zinc</keyword>
<feature type="non-terminal residue" evidence="8">
    <location>
        <position position="175"/>
    </location>
</feature>
<evidence type="ECO:0000313" key="9">
    <source>
        <dbReference type="Proteomes" id="UP001328107"/>
    </source>
</evidence>
<comment type="caution">
    <text evidence="8">The sequence shown here is derived from an EMBL/GenBank/DDBJ whole genome shotgun (WGS) entry which is preliminary data.</text>
</comment>
<dbReference type="EMBL" id="BTRK01000003">
    <property type="protein sequence ID" value="GMR43861.1"/>
    <property type="molecule type" value="Genomic_DNA"/>
</dbReference>
<feature type="region of interest" description="Disordered" evidence="6">
    <location>
        <begin position="83"/>
        <end position="105"/>
    </location>
</feature>
<dbReference type="Pfam" id="PF00751">
    <property type="entry name" value="DM"/>
    <property type="match status" value="1"/>
</dbReference>
<evidence type="ECO:0000256" key="4">
    <source>
        <dbReference type="ARBA" id="ARBA00023242"/>
    </source>
</evidence>
<dbReference type="GO" id="GO:0000978">
    <property type="term" value="F:RNA polymerase II cis-regulatory region sequence-specific DNA binding"/>
    <property type="evidence" value="ECO:0007669"/>
    <property type="project" value="TreeGrafter"/>
</dbReference>
<dbReference type="GO" id="GO:0007548">
    <property type="term" value="P:sex differentiation"/>
    <property type="evidence" value="ECO:0007669"/>
    <property type="project" value="TreeGrafter"/>
</dbReference>
<feature type="DNA-binding region" description="DM" evidence="5">
    <location>
        <begin position="35"/>
        <end position="82"/>
    </location>
</feature>
<accession>A0AAN4ZNB3</accession>
<keyword evidence="9" id="KW-1185">Reference proteome</keyword>
<dbReference type="AlphaFoldDB" id="A0AAN4ZNB3"/>
<dbReference type="PANTHER" id="PTHR12322:SF118">
    <property type="entry name" value="DM DOMAIN-CONTAINING PROTEIN"/>
    <property type="match status" value="1"/>
</dbReference>
<dbReference type="GO" id="GO:0000981">
    <property type="term" value="F:DNA-binding transcription factor activity, RNA polymerase II-specific"/>
    <property type="evidence" value="ECO:0007669"/>
    <property type="project" value="TreeGrafter"/>
</dbReference>
<evidence type="ECO:0000256" key="5">
    <source>
        <dbReference type="PROSITE-ProRule" id="PRU00070"/>
    </source>
</evidence>
<gene>
    <name evidence="8" type="ORF">PMAYCL1PPCAC_14056</name>
</gene>
<evidence type="ECO:0000256" key="1">
    <source>
        <dbReference type="ARBA" id="ARBA00022723"/>
    </source>
</evidence>
<evidence type="ECO:0000256" key="6">
    <source>
        <dbReference type="SAM" id="MobiDB-lite"/>
    </source>
</evidence>
<dbReference type="SMART" id="SM00301">
    <property type="entry name" value="DM"/>
    <property type="match status" value="1"/>
</dbReference>
<dbReference type="Proteomes" id="UP001328107">
    <property type="component" value="Unassembled WGS sequence"/>
</dbReference>
<dbReference type="InterPro" id="IPR036407">
    <property type="entry name" value="DM_DNA-bd_sf"/>
</dbReference>
<evidence type="ECO:0000313" key="8">
    <source>
        <dbReference type="EMBL" id="GMR43861.1"/>
    </source>
</evidence>
<feature type="domain" description="DM" evidence="7">
    <location>
        <begin position="35"/>
        <end position="82"/>
    </location>
</feature>
<keyword evidence="3 5" id="KW-0238">DNA-binding</keyword>
<dbReference type="InterPro" id="IPR026607">
    <property type="entry name" value="DMRT"/>
</dbReference>
<evidence type="ECO:0000256" key="2">
    <source>
        <dbReference type="ARBA" id="ARBA00022833"/>
    </source>
</evidence>
<reference evidence="9" key="1">
    <citation type="submission" date="2022-10" db="EMBL/GenBank/DDBJ databases">
        <title>Genome assembly of Pristionchus species.</title>
        <authorList>
            <person name="Yoshida K."/>
            <person name="Sommer R.J."/>
        </authorList>
    </citation>
    <scope>NUCLEOTIDE SEQUENCE [LARGE SCALE GENOMIC DNA]</scope>
    <source>
        <strain evidence="9">RS5460</strain>
    </source>
</reference>
<dbReference type="SUPFAM" id="SSF82927">
    <property type="entry name" value="Cysteine-rich DNA binding domain, (DM domain)"/>
    <property type="match status" value="1"/>
</dbReference>
<dbReference type="GO" id="GO:0046872">
    <property type="term" value="F:metal ion binding"/>
    <property type="evidence" value="ECO:0007669"/>
    <property type="project" value="UniProtKB-KW"/>
</dbReference>
<protein>
    <recommendedName>
        <fullName evidence="7">DM domain-containing protein</fullName>
    </recommendedName>
</protein>
<name>A0AAN4ZNB3_9BILA</name>
<feature type="non-terminal residue" evidence="8">
    <location>
        <position position="1"/>
    </location>
</feature>
<dbReference type="PANTHER" id="PTHR12322">
    <property type="entry name" value="DOUBLESEX AND MAB-3 RELATED TRANSCRIPTION FACTOR DMRT"/>
    <property type="match status" value="1"/>
</dbReference>
<sequence length="175" mass="20180">QCLLISRRRQVTNKLMRLRSKTRLNVDNIDAKYTCFKCRLHGVQSVKKFHTPCPFATCRCQSCLLNDERSRINSELSRLLHKENQENRESEHSISECSHSSDSEHSEVKEVPSLSADAKVILDLLNVLAIDPTLFNPYSFDFPALADFFSRPTLLLPEEWLPEWPEIVSLVHEAL</sequence>
<dbReference type="GO" id="GO:0005634">
    <property type="term" value="C:nucleus"/>
    <property type="evidence" value="ECO:0007669"/>
    <property type="project" value="UniProtKB-SubCell"/>
</dbReference>
<organism evidence="8 9">
    <name type="scientific">Pristionchus mayeri</name>
    <dbReference type="NCBI Taxonomy" id="1317129"/>
    <lineage>
        <taxon>Eukaryota</taxon>
        <taxon>Metazoa</taxon>
        <taxon>Ecdysozoa</taxon>
        <taxon>Nematoda</taxon>
        <taxon>Chromadorea</taxon>
        <taxon>Rhabditida</taxon>
        <taxon>Rhabditina</taxon>
        <taxon>Diplogasteromorpha</taxon>
        <taxon>Diplogasteroidea</taxon>
        <taxon>Neodiplogasteridae</taxon>
        <taxon>Pristionchus</taxon>
    </lineage>
</organism>
<keyword evidence="1 5" id="KW-0479">Metal-binding</keyword>